<dbReference type="InterPro" id="IPR031629">
    <property type="entry name" value="DpaA_N"/>
</dbReference>
<name>A0AAV4LJ94_9BACL</name>
<dbReference type="AlphaFoldDB" id="A0AAV4LJ94"/>
<dbReference type="RefSeq" id="WP_282200789.1">
    <property type="nucleotide sequence ID" value="NZ_BOQE01000001.1"/>
</dbReference>
<organism evidence="3 4">
    <name type="scientific">Collibacillus ludicampi</name>
    <dbReference type="NCBI Taxonomy" id="2771369"/>
    <lineage>
        <taxon>Bacteria</taxon>
        <taxon>Bacillati</taxon>
        <taxon>Bacillota</taxon>
        <taxon>Bacilli</taxon>
        <taxon>Bacillales</taxon>
        <taxon>Alicyclobacillaceae</taxon>
        <taxon>Collibacillus</taxon>
    </lineage>
</organism>
<feature type="domain" description="Alanine dehydrogenase/pyridine nucleotide transhydrogenase NAD(H)-binding" evidence="1">
    <location>
        <begin position="151"/>
        <end position="271"/>
    </location>
</feature>
<protein>
    <submittedName>
        <fullName evidence="3">Dipicolinate synthase subunit A</fullName>
    </submittedName>
</protein>
<keyword evidence="4" id="KW-1185">Reference proteome</keyword>
<reference evidence="3" key="1">
    <citation type="journal article" date="2023" name="Int. J. Syst. Evol. Microbiol.">
        <title>Collibacillus ludicampi gen. nov., sp. nov., a new soil bacterium of the family Alicyclobacillaceae.</title>
        <authorList>
            <person name="Jojima T."/>
            <person name="Ioku Y."/>
            <person name="Fukuta Y."/>
            <person name="Shirasaka N."/>
            <person name="Matsumura Y."/>
            <person name="Mori M."/>
        </authorList>
    </citation>
    <scope>NUCLEOTIDE SEQUENCE</scope>
    <source>
        <strain evidence="3">TP075</strain>
    </source>
</reference>
<dbReference type="InterPro" id="IPR036291">
    <property type="entry name" value="NAD(P)-bd_dom_sf"/>
</dbReference>
<evidence type="ECO:0000313" key="3">
    <source>
        <dbReference type="EMBL" id="GIM47855.1"/>
    </source>
</evidence>
<dbReference type="InterPro" id="IPR014215">
    <property type="entry name" value="Dipicolinic_acid_synth_A"/>
</dbReference>
<accession>A0AAV4LJ94</accession>
<proteinExistence type="predicted"/>
<dbReference type="Gene3D" id="3.40.50.720">
    <property type="entry name" value="NAD(P)-binding Rossmann-like Domain"/>
    <property type="match status" value="2"/>
</dbReference>
<dbReference type="Pfam" id="PF16924">
    <property type="entry name" value="DpaA_N"/>
    <property type="match status" value="1"/>
</dbReference>
<dbReference type="Pfam" id="PF01262">
    <property type="entry name" value="AlaDh_PNT_C"/>
    <property type="match status" value="1"/>
</dbReference>
<dbReference type="EMBL" id="BOQE01000001">
    <property type="protein sequence ID" value="GIM47855.1"/>
    <property type="molecule type" value="Genomic_DNA"/>
</dbReference>
<evidence type="ECO:0000259" key="1">
    <source>
        <dbReference type="Pfam" id="PF01262"/>
    </source>
</evidence>
<sequence length="292" mass="31762">MLTGIKMAFVGGDARQLEIIQHAIELDATAVLIGFDEWNFESAYSIRSDLTVDVLKDIDALVLPVAGCDDQGMISAHYSTDEIRLTEEHFAALPRQCQVFTGIARNWLTDMCKKYGLRLIKLMELDEVAISNSIPTAEGAIKMAMEHTDITIHGSKTVVLGFGRCGVTLARVAAALGAKVKVGARKDADLARIYEMGLEPFHLSEIMKNLQEAEVIFNTIPAPILTAEVLARVPKTSVIIDIASAPGGTDFRYAEKRGIKAFLAPSLPGIVAPKTAGQIIARSLCRMLWEHA</sequence>
<dbReference type="InterPro" id="IPR007698">
    <property type="entry name" value="AlaDH/PNT_NAD(H)-bd"/>
</dbReference>
<evidence type="ECO:0000259" key="2">
    <source>
        <dbReference type="Pfam" id="PF16924"/>
    </source>
</evidence>
<dbReference type="SUPFAM" id="SSF51735">
    <property type="entry name" value="NAD(P)-binding Rossmann-fold domains"/>
    <property type="match status" value="1"/>
</dbReference>
<feature type="domain" description="Dipicolinate synthase subunit A N-terminal" evidence="2">
    <location>
        <begin position="6"/>
        <end position="123"/>
    </location>
</feature>
<comment type="caution">
    <text evidence="3">The sequence shown here is derived from an EMBL/GenBank/DDBJ whole genome shotgun (WGS) entry which is preliminary data.</text>
</comment>
<evidence type="ECO:0000313" key="4">
    <source>
        <dbReference type="Proteomes" id="UP001057291"/>
    </source>
</evidence>
<gene>
    <name evidence="3" type="primary">dpaA</name>
    <name evidence="3" type="ORF">DNHGIG_34040</name>
</gene>
<dbReference type="Proteomes" id="UP001057291">
    <property type="component" value="Unassembled WGS sequence"/>
</dbReference>
<dbReference type="NCBIfam" id="TIGR02853">
    <property type="entry name" value="spore_dpaA"/>
    <property type="match status" value="1"/>
</dbReference>
<dbReference type="NCBIfam" id="NF006162">
    <property type="entry name" value="PRK08306.1"/>
    <property type="match status" value="1"/>
</dbReference>